<protein>
    <submittedName>
        <fullName evidence="8">Inositol phosphorylceramide synthase</fullName>
    </submittedName>
</protein>
<dbReference type="PANTHER" id="PTHR31310:SF7">
    <property type="entry name" value="PA-PHOSPHATASE RELATED-FAMILY PROTEIN DDB_G0268928"/>
    <property type="match status" value="1"/>
</dbReference>
<feature type="transmembrane region" description="Helical" evidence="6">
    <location>
        <begin position="217"/>
        <end position="238"/>
    </location>
</feature>
<keyword evidence="3 6" id="KW-1133">Transmembrane helix</keyword>
<evidence type="ECO:0000256" key="6">
    <source>
        <dbReference type="SAM" id="Phobius"/>
    </source>
</evidence>
<comment type="subcellular location">
    <subcellularLocation>
        <location evidence="1">Membrane</location>
        <topology evidence="1">Multi-pass membrane protein</topology>
    </subcellularLocation>
</comment>
<proteinExistence type="predicted"/>
<feature type="transmembrane region" description="Helical" evidence="6">
    <location>
        <begin position="77"/>
        <end position="101"/>
    </location>
</feature>
<evidence type="ECO:0000256" key="3">
    <source>
        <dbReference type="ARBA" id="ARBA00022989"/>
    </source>
</evidence>
<dbReference type="PANTHER" id="PTHR31310">
    <property type="match status" value="1"/>
</dbReference>
<gene>
    <name evidence="8" type="ORF">GCM10011512_12010</name>
</gene>
<comment type="caution">
    <text evidence="8">The sequence shown here is derived from an EMBL/GenBank/DDBJ whole genome shotgun (WGS) entry which is preliminary data.</text>
</comment>
<keyword evidence="2 6" id="KW-0812">Transmembrane</keyword>
<feature type="domain" description="Inositolphosphotransferase Aur1/Ipt1" evidence="7">
    <location>
        <begin position="53"/>
        <end position="233"/>
    </location>
</feature>
<keyword evidence="9" id="KW-1185">Reference proteome</keyword>
<dbReference type="RefSeq" id="WP_229659799.1">
    <property type="nucleotide sequence ID" value="NZ_BMJI01000004.1"/>
</dbReference>
<feature type="transmembrane region" description="Helical" evidence="6">
    <location>
        <begin position="168"/>
        <end position="188"/>
    </location>
</feature>
<accession>A0ABQ1NWS3</accession>
<dbReference type="Proteomes" id="UP000597761">
    <property type="component" value="Unassembled WGS sequence"/>
</dbReference>
<feature type="transmembrane region" description="Helical" evidence="6">
    <location>
        <begin position="113"/>
        <end position="129"/>
    </location>
</feature>
<evidence type="ECO:0000256" key="4">
    <source>
        <dbReference type="ARBA" id="ARBA00023136"/>
    </source>
</evidence>
<evidence type="ECO:0000313" key="8">
    <source>
        <dbReference type="EMBL" id="GGC86698.1"/>
    </source>
</evidence>
<name>A0ABQ1NWS3_9MICC</name>
<organism evidence="8 9">
    <name type="scientific">Tersicoccus solisilvae</name>
    <dbReference type="NCBI Taxonomy" id="1882339"/>
    <lineage>
        <taxon>Bacteria</taxon>
        <taxon>Bacillati</taxon>
        <taxon>Actinomycetota</taxon>
        <taxon>Actinomycetes</taxon>
        <taxon>Micrococcales</taxon>
        <taxon>Micrococcaceae</taxon>
        <taxon>Tersicoccus</taxon>
    </lineage>
</organism>
<dbReference type="InterPro" id="IPR026841">
    <property type="entry name" value="Aur1/Ipt1"/>
</dbReference>
<feature type="transmembrane region" description="Helical" evidence="6">
    <location>
        <begin position="195"/>
        <end position="211"/>
    </location>
</feature>
<keyword evidence="4 6" id="KW-0472">Membrane</keyword>
<feature type="region of interest" description="Disordered" evidence="5">
    <location>
        <begin position="243"/>
        <end position="269"/>
    </location>
</feature>
<evidence type="ECO:0000256" key="5">
    <source>
        <dbReference type="SAM" id="MobiDB-lite"/>
    </source>
</evidence>
<sequence>MPEGPAGITPASGRRVLPWLELAGLLAGFVVFSRLHDALGTDAAAAAAHAGTIRSIEATLHLDIEPAVNRWLAGDAALVQAAVLVYRLYYVPLGGVLLWVLFRHRALYPRVRWALIVTALLALLVFWLLPVSPPRFAVPGIVDVVADHDVLGNTGSRDLADGRNHFSALPSLHVGWSLLAAWAAWRALRVHGSRVAGLVWLFPLVMIGVVIGTGNHYLLDVAAAVVLVALAVAAASALEGDVVRRRRPQSPGRPRTGGDDDGSGGRRRR</sequence>
<evidence type="ECO:0000256" key="2">
    <source>
        <dbReference type="ARBA" id="ARBA00022692"/>
    </source>
</evidence>
<dbReference type="InterPro" id="IPR052185">
    <property type="entry name" value="IPC_Synthase-Related"/>
</dbReference>
<evidence type="ECO:0000313" key="9">
    <source>
        <dbReference type="Proteomes" id="UP000597761"/>
    </source>
</evidence>
<reference evidence="9" key="1">
    <citation type="journal article" date="2019" name="Int. J. Syst. Evol. Microbiol.">
        <title>The Global Catalogue of Microorganisms (GCM) 10K type strain sequencing project: providing services to taxonomists for standard genome sequencing and annotation.</title>
        <authorList>
            <consortium name="The Broad Institute Genomics Platform"/>
            <consortium name="The Broad Institute Genome Sequencing Center for Infectious Disease"/>
            <person name="Wu L."/>
            <person name="Ma J."/>
        </authorList>
    </citation>
    <scope>NUCLEOTIDE SEQUENCE [LARGE SCALE GENOMIC DNA]</scope>
    <source>
        <strain evidence="9">CGMCC 1.15480</strain>
    </source>
</reference>
<dbReference type="EMBL" id="BMJI01000004">
    <property type="protein sequence ID" value="GGC86698.1"/>
    <property type="molecule type" value="Genomic_DNA"/>
</dbReference>
<evidence type="ECO:0000256" key="1">
    <source>
        <dbReference type="ARBA" id="ARBA00004141"/>
    </source>
</evidence>
<evidence type="ECO:0000259" key="7">
    <source>
        <dbReference type="Pfam" id="PF14378"/>
    </source>
</evidence>
<dbReference type="Pfam" id="PF14378">
    <property type="entry name" value="PAP2_3"/>
    <property type="match status" value="1"/>
</dbReference>